<feature type="domain" description="DUF5110" evidence="4">
    <location>
        <begin position="696"/>
        <end position="765"/>
    </location>
</feature>
<dbReference type="PANTHER" id="PTHR43863">
    <property type="entry name" value="HYDROLASE, PUTATIVE (AFU_ORTHOLOGUE AFUA_1G03140)-RELATED"/>
    <property type="match status" value="1"/>
</dbReference>
<dbReference type="Gene3D" id="2.60.40.1180">
    <property type="entry name" value="Golgi alpha-mannosidase II"/>
    <property type="match status" value="2"/>
</dbReference>
<accession>A0A1U7HRE7</accession>
<dbReference type="GO" id="GO:0004553">
    <property type="term" value="F:hydrolase activity, hydrolyzing O-glycosyl compounds"/>
    <property type="evidence" value="ECO:0007669"/>
    <property type="project" value="InterPro"/>
</dbReference>
<dbReference type="SUPFAM" id="SSF51011">
    <property type="entry name" value="Glycosyl hydrolase domain"/>
    <property type="match status" value="1"/>
</dbReference>
<dbReference type="GO" id="GO:0005975">
    <property type="term" value="P:carbohydrate metabolic process"/>
    <property type="evidence" value="ECO:0007669"/>
    <property type="project" value="InterPro"/>
</dbReference>
<dbReference type="InterPro" id="IPR048395">
    <property type="entry name" value="Glyco_hydro_31_C"/>
</dbReference>
<dbReference type="AlphaFoldDB" id="A0A1U7HRE7"/>
<reference evidence="6 7" key="1">
    <citation type="submission" date="2016-11" db="EMBL/GenBank/DDBJ databases">
        <title>Draft Genome Sequences of Nine Cyanobacterial Strains from Diverse Habitats.</title>
        <authorList>
            <person name="Zhu T."/>
            <person name="Hou S."/>
            <person name="Lu X."/>
            <person name="Hess W.R."/>
        </authorList>
    </citation>
    <scope>NUCLEOTIDE SEQUENCE [LARGE SCALE GENOMIC DNA]</scope>
    <source>
        <strain evidence="6 7">NIES-593</strain>
    </source>
</reference>
<gene>
    <name evidence="6" type="ORF">NIES593_03315</name>
</gene>
<evidence type="ECO:0000313" key="6">
    <source>
        <dbReference type="EMBL" id="OKH26118.1"/>
    </source>
</evidence>
<dbReference type="PANTHER" id="PTHR43863:SF2">
    <property type="entry name" value="MALTASE-GLUCOAMYLASE"/>
    <property type="match status" value="1"/>
</dbReference>
<keyword evidence="2" id="KW-0378">Hydrolase</keyword>
<dbReference type="STRING" id="1921803.NIES593_03315"/>
<feature type="domain" description="Glycoside hydrolase family 31 TIM barrel" evidence="3">
    <location>
        <begin position="255"/>
        <end position="586"/>
    </location>
</feature>
<dbReference type="InterPro" id="IPR051816">
    <property type="entry name" value="Glycosyl_Hydrolase_31"/>
</dbReference>
<dbReference type="InterPro" id="IPR017853">
    <property type="entry name" value="GH"/>
</dbReference>
<name>A0A1U7HRE7_9CYAN</name>
<dbReference type="Gene3D" id="3.20.20.80">
    <property type="entry name" value="Glycosidases"/>
    <property type="match status" value="1"/>
</dbReference>
<dbReference type="EMBL" id="MRCB01000002">
    <property type="protein sequence ID" value="OKH26118.1"/>
    <property type="molecule type" value="Genomic_DNA"/>
</dbReference>
<dbReference type="InterPro" id="IPR013780">
    <property type="entry name" value="Glyco_hydro_b"/>
</dbReference>
<dbReference type="SUPFAM" id="SSF51445">
    <property type="entry name" value="(Trans)glycosidases"/>
    <property type="match status" value="1"/>
</dbReference>
<evidence type="ECO:0000256" key="2">
    <source>
        <dbReference type="RuleBase" id="RU361185"/>
    </source>
</evidence>
<dbReference type="InterPro" id="IPR000322">
    <property type="entry name" value="Glyco_hydro_31_TIM"/>
</dbReference>
<evidence type="ECO:0000256" key="1">
    <source>
        <dbReference type="ARBA" id="ARBA00007806"/>
    </source>
</evidence>
<evidence type="ECO:0000313" key="7">
    <source>
        <dbReference type="Proteomes" id="UP000186868"/>
    </source>
</evidence>
<dbReference type="Pfam" id="PF01055">
    <property type="entry name" value="Glyco_hydro_31_2nd"/>
    <property type="match status" value="1"/>
</dbReference>
<dbReference type="Pfam" id="PF21365">
    <property type="entry name" value="Glyco_hydro_31_3rd"/>
    <property type="match status" value="1"/>
</dbReference>
<dbReference type="Proteomes" id="UP000186868">
    <property type="component" value="Unassembled WGS sequence"/>
</dbReference>
<comment type="caution">
    <text evidence="6">The sequence shown here is derived from an EMBL/GenBank/DDBJ whole genome shotgun (WGS) entry which is preliminary data.</text>
</comment>
<dbReference type="OrthoDB" id="176168at2"/>
<dbReference type="RefSeq" id="WP_073598225.1">
    <property type="nucleotide sequence ID" value="NZ_MRCB01000002.1"/>
</dbReference>
<protein>
    <submittedName>
        <fullName evidence="6">Alpha-glucosidase</fullName>
    </submittedName>
</protein>
<keyword evidence="2" id="KW-0326">Glycosidase</keyword>
<feature type="domain" description="Glycosyl hydrolase family 31 C-terminal" evidence="5">
    <location>
        <begin position="594"/>
        <end position="679"/>
    </location>
</feature>
<evidence type="ECO:0000259" key="3">
    <source>
        <dbReference type="Pfam" id="PF01055"/>
    </source>
</evidence>
<dbReference type="InterPro" id="IPR033403">
    <property type="entry name" value="DUF5110"/>
</dbReference>
<sequence>MDYQKEGNCVICGTARFSALSQGLVRLEWSAEGKFENRPTVQAIARSEPIPFQEISTDSEGILHLKTELIHITYQPNSVPFSDVNLKITWQCGDRCGTWHPSTIDFQNLGGTFTSLDLIHRNWLPKGVHPASVGLSYSHAQQWLYTPLKSIHRHLRERGETTHFEEPPLWYLERFRQSDLTPQDQEHLQQWHHFPPGLLSRSGYSVLNDSASAPIVDGWISDRDRFNNQDWYFFAYGLDYSRALADFVQLCGRIPMLPRWAFGIWFSLYDELSEEDYRQLLRQFEELNLPLDVLILDVDWHLWGWCGWDWNQDLLPNPRQFLQWVHQLGLHVGANVHLEGLPPSDSHFSDLCRSRGLDPEAVKAGRVFAIENPTADWIFEPWHVDGIGSYKPTEDELEEGWLLFNLARQSEARPFMEQLHRPREEDGIDFWWIDGSNATHAGVNAQLWTNHVYYTHLESQRDRRALILSRTGGIGSHRYPIQFSADTYSHWEVLQFLVEFTARSGNVGVAYWSHDLGGFFNQILGVPYIDPELFVRWVQFGCWTPIVRLHSDHGRREPWAYGRKVLEAIRRAFHNHVQFLPYFYHLSYIAYQKGLPLCRPLYLNYPKDEEAYQALTQYMLGDFILVAPVVESGGNRSVYLPAGNWRERETETPYSGCQHLNLFVPIDRVPVFVKSGSILPLQPVALRVGNAPPNLLILEVYVGASGELDFYEDDGESLDYRSKGGSQRLFRLDSEGEYHRLSCDRVRGSYREMSSERDFQIRWIGLKKVYRVEAQGVAIASRQWVGNRLEMTLKNVPQAAKWSVVITT</sequence>
<proteinExistence type="inferred from homology"/>
<dbReference type="Pfam" id="PF17137">
    <property type="entry name" value="DUF5110"/>
    <property type="match status" value="1"/>
</dbReference>
<evidence type="ECO:0000259" key="5">
    <source>
        <dbReference type="Pfam" id="PF21365"/>
    </source>
</evidence>
<evidence type="ECO:0000259" key="4">
    <source>
        <dbReference type="Pfam" id="PF17137"/>
    </source>
</evidence>
<organism evidence="6 7">
    <name type="scientific">Hydrococcus rivularis NIES-593</name>
    <dbReference type="NCBI Taxonomy" id="1921803"/>
    <lineage>
        <taxon>Bacteria</taxon>
        <taxon>Bacillati</taxon>
        <taxon>Cyanobacteriota</taxon>
        <taxon>Cyanophyceae</taxon>
        <taxon>Pleurocapsales</taxon>
        <taxon>Hydrococcaceae</taxon>
        <taxon>Hydrococcus</taxon>
    </lineage>
</organism>
<comment type="similarity">
    <text evidence="1 2">Belongs to the glycosyl hydrolase 31 family.</text>
</comment>
<keyword evidence="7" id="KW-1185">Reference proteome</keyword>